<keyword evidence="9" id="KW-1185">Reference proteome</keyword>
<feature type="chain" id="PRO_5038372018" evidence="6">
    <location>
        <begin position="26"/>
        <end position="531"/>
    </location>
</feature>
<dbReference type="PIRSF" id="PIRSF002741">
    <property type="entry name" value="MppA"/>
    <property type="match status" value="1"/>
</dbReference>
<evidence type="ECO:0000256" key="4">
    <source>
        <dbReference type="ARBA" id="ARBA00022729"/>
    </source>
</evidence>
<dbReference type="AlphaFoldDB" id="A0A7W1XC32"/>
<evidence type="ECO:0000256" key="6">
    <source>
        <dbReference type="SAM" id="SignalP"/>
    </source>
</evidence>
<sequence length="531" mass="59824">MKKFGLFSLLLLLVLAAGLSGCASKANGPEQKILNLNATGEPTSLDPAKAFDEDTLEITNNLFEGLMRLDKNDQPQPALADKVDVSSGGLTYRFHLKKTKWSNGDPLTAHDFEYEWKRVLDPKTAAEPAFLLYFIEGAEAYNTGKGSVDQVGVKALDDDTLEVRLAKPTPSFLQLTAYPVYFPVDRKVVEKNPNAFADAKTYVSNGAFNLTEWKHNDHLTLEKNDQYYKKEKVKLDGLHYSIVSDNKTIYQLYQTKKLDVAAGAQMPADLLPSMLKNGTIKTMDGNGLAFFRFNTKKPPFTNAKVRKAFALAIDRRTIAEKIVGGGVKPAYGYVAPSAPNQFRKQGGDLIKDGQYDEAKKLLQEGMKEEGWSQLPTVTLLYSNSNEKYKKIAEAVQEMIHQHLNVEIQLQAEEKKVFFADQRSSNFVMQLASFLADYNDTYNYLESWQTDHSMNHTHWSNKEYDALLEQSSETSDINKRDQLLHHAEQILFDEAPITPLYFYNIAYAQQPDVTGIIRHPVGPNDYSEADKK</sequence>
<accession>A0A7W1XC32</accession>
<reference evidence="8 9" key="1">
    <citation type="submission" date="2020-07" db="EMBL/GenBank/DDBJ databases">
        <authorList>
            <person name="Feng H."/>
        </authorList>
    </citation>
    <scope>NUCLEOTIDE SEQUENCE [LARGE SCALE GENOMIC DNA]</scope>
    <source>
        <strain evidence="9">s-11</strain>
    </source>
</reference>
<dbReference type="GO" id="GO:0043190">
    <property type="term" value="C:ATP-binding cassette (ABC) transporter complex"/>
    <property type="evidence" value="ECO:0007669"/>
    <property type="project" value="InterPro"/>
</dbReference>
<keyword evidence="5" id="KW-0653">Protein transport</keyword>
<dbReference type="GO" id="GO:0030288">
    <property type="term" value="C:outer membrane-bounded periplasmic space"/>
    <property type="evidence" value="ECO:0007669"/>
    <property type="project" value="UniProtKB-ARBA"/>
</dbReference>
<dbReference type="PANTHER" id="PTHR30290:SF79">
    <property type="entry name" value="DIPEPTIDE-BINDING PROTEIN DPPE"/>
    <property type="match status" value="1"/>
</dbReference>
<evidence type="ECO:0000256" key="5">
    <source>
        <dbReference type="ARBA" id="ARBA00022856"/>
    </source>
</evidence>
<feature type="signal peptide" evidence="6">
    <location>
        <begin position="1"/>
        <end position="25"/>
    </location>
</feature>
<gene>
    <name evidence="8" type="ORF">H1164_13575</name>
</gene>
<organism evidence="8 9">
    <name type="scientific">Thermoactinomyces daqus</name>
    <dbReference type="NCBI Taxonomy" id="1329516"/>
    <lineage>
        <taxon>Bacteria</taxon>
        <taxon>Bacillati</taxon>
        <taxon>Bacillota</taxon>
        <taxon>Bacilli</taxon>
        <taxon>Bacillales</taxon>
        <taxon>Thermoactinomycetaceae</taxon>
        <taxon>Thermoactinomyces</taxon>
    </lineage>
</organism>
<feature type="domain" description="Solute-binding protein family 5" evidence="7">
    <location>
        <begin position="74"/>
        <end position="450"/>
    </location>
</feature>
<proteinExistence type="inferred from homology"/>
<dbReference type="PROSITE" id="PS51257">
    <property type="entry name" value="PROKAR_LIPOPROTEIN"/>
    <property type="match status" value="1"/>
</dbReference>
<comment type="caution">
    <text evidence="8">The sequence shown here is derived from an EMBL/GenBank/DDBJ whole genome shotgun (WGS) entry which is preliminary data.</text>
</comment>
<protein>
    <submittedName>
        <fullName evidence="8">Peptide ABC transporter substrate-binding protein</fullName>
    </submittedName>
</protein>
<keyword evidence="3" id="KW-0813">Transport</keyword>
<evidence type="ECO:0000313" key="9">
    <source>
        <dbReference type="Proteomes" id="UP000530514"/>
    </source>
</evidence>
<dbReference type="InterPro" id="IPR030678">
    <property type="entry name" value="Peptide/Ni-bd"/>
</dbReference>
<dbReference type="FunFam" id="3.10.105.10:FF:000001">
    <property type="entry name" value="Oligopeptide ABC transporter, oligopeptide-binding protein"/>
    <property type="match status" value="1"/>
</dbReference>
<dbReference type="Gene3D" id="3.40.190.10">
    <property type="entry name" value="Periplasmic binding protein-like II"/>
    <property type="match status" value="1"/>
</dbReference>
<dbReference type="RefSeq" id="WP_052154339.1">
    <property type="nucleotide sequence ID" value="NZ_JACEIP010000024.1"/>
</dbReference>
<keyword evidence="4 6" id="KW-0732">Signal</keyword>
<evidence type="ECO:0000256" key="2">
    <source>
        <dbReference type="ARBA" id="ARBA00005695"/>
    </source>
</evidence>
<dbReference type="GO" id="GO:1904680">
    <property type="term" value="F:peptide transmembrane transporter activity"/>
    <property type="evidence" value="ECO:0007669"/>
    <property type="project" value="TreeGrafter"/>
</dbReference>
<dbReference type="Proteomes" id="UP000530514">
    <property type="component" value="Unassembled WGS sequence"/>
</dbReference>
<name>A0A7W1XC32_9BACL</name>
<evidence type="ECO:0000259" key="7">
    <source>
        <dbReference type="Pfam" id="PF00496"/>
    </source>
</evidence>
<comment type="similarity">
    <text evidence="2">Belongs to the bacterial solute-binding protein 5 family.</text>
</comment>
<dbReference type="FunFam" id="3.90.76.10:FF:000001">
    <property type="entry name" value="Oligopeptide ABC transporter substrate-binding protein"/>
    <property type="match status" value="1"/>
</dbReference>
<dbReference type="InterPro" id="IPR039424">
    <property type="entry name" value="SBP_5"/>
</dbReference>
<dbReference type="SUPFAM" id="SSF53850">
    <property type="entry name" value="Periplasmic binding protein-like II"/>
    <property type="match status" value="1"/>
</dbReference>
<dbReference type="InterPro" id="IPR000914">
    <property type="entry name" value="SBP_5_dom"/>
</dbReference>
<evidence type="ECO:0000313" key="8">
    <source>
        <dbReference type="EMBL" id="MBA4543917.1"/>
    </source>
</evidence>
<dbReference type="EMBL" id="JACEIP010000024">
    <property type="protein sequence ID" value="MBA4543917.1"/>
    <property type="molecule type" value="Genomic_DNA"/>
</dbReference>
<dbReference type="OrthoDB" id="9801912at2"/>
<dbReference type="Pfam" id="PF00496">
    <property type="entry name" value="SBP_bac_5"/>
    <property type="match status" value="1"/>
</dbReference>
<evidence type="ECO:0000256" key="3">
    <source>
        <dbReference type="ARBA" id="ARBA00022448"/>
    </source>
</evidence>
<dbReference type="Gene3D" id="3.10.105.10">
    <property type="entry name" value="Dipeptide-binding Protein, Domain 3"/>
    <property type="match status" value="1"/>
</dbReference>
<keyword evidence="5" id="KW-0571">Peptide transport</keyword>
<dbReference type="GO" id="GO:0015833">
    <property type="term" value="P:peptide transport"/>
    <property type="evidence" value="ECO:0007669"/>
    <property type="project" value="UniProtKB-KW"/>
</dbReference>
<evidence type="ECO:0000256" key="1">
    <source>
        <dbReference type="ARBA" id="ARBA00004196"/>
    </source>
</evidence>
<dbReference type="CDD" id="cd08504">
    <property type="entry name" value="PBP2_OppA"/>
    <property type="match status" value="1"/>
</dbReference>
<dbReference type="PANTHER" id="PTHR30290">
    <property type="entry name" value="PERIPLASMIC BINDING COMPONENT OF ABC TRANSPORTER"/>
    <property type="match status" value="1"/>
</dbReference>
<dbReference type="Gene3D" id="3.90.76.10">
    <property type="entry name" value="Dipeptide-binding Protein, Domain 1"/>
    <property type="match status" value="1"/>
</dbReference>
<comment type="subcellular location">
    <subcellularLocation>
        <location evidence="1">Cell envelope</location>
    </subcellularLocation>
</comment>